<gene>
    <name evidence="6" type="ORF">BDV41DRAFT_579014</name>
</gene>
<keyword evidence="3" id="KW-0067">ATP-binding</keyword>
<dbReference type="PANTHER" id="PTHR45832:SF22">
    <property type="entry name" value="SERINE_THREONINE-PROTEIN KINASE SAMKA-RELATED"/>
    <property type="match status" value="1"/>
</dbReference>
<dbReference type="Gene3D" id="1.10.510.10">
    <property type="entry name" value="Transferase(Phosphotransferase) domain 1"/>
    <property type="match status" value="1"/>
</dbReference>
<feature type="region of interest" description="Disordered" evidence="4">
    <location>
        <begin position="29"/>
        <end position="49"/>
    </location>
</feature>
<dbReference type="EMBL" id="ML738347">
    <property type="protein sequence ID" value="KAE8311008.1"/>
    <property type="molecule type" value="Genomic_DNA"/>
</dbReference>
<evidence type="ECO:0000259" key="5">
    <source>
        <dbReference type="PROSITE" id="PS50011"/>
    </source>
</evidence>
<protein>
    <recommendedName>
        <fullName evidence="5">Protein kinase domain-containing protein</fullName>
    </recommendedName>
</protein>
<proteinExistence type="inferred from homology"/>
<feature type="compositionally biased region" description="Polar residues" evidence="4">
    <location>
        <begin position="36"/>
        <end position="46"/>
    </location>
</feature>
<dbReference type="PROSITE" id="PS50011">
    <property type="entry name" value="PROTEIN_KINASE_DOM"/>
    <property type="match status" value="1"/>
</dbReference>
<keyword evidence="2" id="KW-0547">Nucleotide-binding</keyword>
<dbReference type="GO" id="GO:0004672">
    <property type="term" value="F:protein kinase activity"/>
    <property type="evidence" value="ECO:0007669"/>
    <property type="project" value="InterPro"/>
</dbReference>
<dbReference type="InterPro" id="IPR051931">
    <property type="entry name" value="PAK3-like"/>
</dbReference>
<evidence type="ECO:0000313" key="7">
    <source>
        <dbReference type="Proteomes" id="UP000325433"/>
    </source>
</evidence>
<sequence>MGPANNTEPSHPDSSHASARLRIALVSQQDEDYEPSQHQSTYQTNGKTKDRVILHRIPRKVIKGSTKSLGLEQVASSKSSASSTLIIRDRESPWDTFQQAFNYDLAGTVIIAVRRSRPTRFKAIREYGAEHAEKILQIFGHFRHKNIISAEECYRDGTMLYVLVDDLPYSLDHLVALHDIYPNESQLASIIIQILNGISYIAAAGFEHNALTCSTVLFHPDGSIKIAALELCEKCQPIQLHRKSIRGLAGIMMCLMQKYEKRDGVVGVDDIERWPIGSDAVEFLSATTSAKSVTELEQHPFVTRNHQPQVQLSKWIASLRLLRRPLMVAWLTTLVQYRATYRSSFE</sequence>
<dbReference type="InterPro" id="IPR000719">
    <property type="entry name" value="Prot_kinase_dom"/>
</dbReference>
<reference evidence="7" key="1">
    <citation type="submission" date="2019-04" db="EMBL/GenBank/DDBJ databases">
        <title>Friends and foes A comparative genomics studyof 23 Aspergillus species from section Flavi.</title>
        <authorList>
            <consortium name="DOE Joint Genome Institute"/>
            <person name="Kjaerbolling I."/>
            <person name="Vesth T."/>
            <person name="Frisvad J.C."/>
            <person name="Nybo J.L."/>
            <person name="Theobald S."/>
            <person name="Kildgaard S."/>
            <person name="Isbrandt T."/>
            <person name="Kuo A."/>
            <person name="Sato A."/>
            <person name="Lyhne E.K."/>
            <person name="Kogle M.E."/>
            <person name="Wiebenga A."/>
            <person name="Kun R.S."/>
            <person name="Lubbers R.J."/>
            <person name="Makela M.R."/>
            <person name="Barry K."/>
            <person name="Chovatia M."/>
            <person name="Clum A."/>
            <person name="Daum C."/>
            <person name="Haridas S."/>
            <person name="He G."/>
            <person name="LaButti K."/>
            <person name="Lipzen A."/>
            <person name="Mondo S."/>
            <person name="Riley R."/>
            <person name="Salamov A."/>
            <person name="Simmons B.A."/>
            <person name="Magnuson J.K."/>
            <person name="Henrissat B."/>
            <person name="Mortensen U.H."/>
            <person name="Larsen T.O."/>
            <person name="Devries R.P."/>
            <person name="Grigoriev I.V."/>
            <person name="Machida M."/>
            <person name="Baker S.E."/>
            <person name="Andersen M.R."/>
        </authorList>
    </citation>
    <scope>NUCLEOTIDE SEQUENCE [LARGE SCALE GENOMIC DNA]</scope>
    <source>
        <strain evidence="7">CBS 130015</strain>
    </source>
</reference>
<comment type="similarity">
    <text evidence="1">Belongs to the protein kinase superfamily. STE Ser/Thr protein kinase family. STE20 subfamily.</text>
</comment>
<name>A0A5N6VS19_9EURO</name>
<evidence type="ECO:0000256" key="2">
    <source>
        <dbReference type="ARBA" id="ARBA00022741"/>
    </source>
</evidence>
<dbReference type="GO" id="GO:0005524">
    <property type="term" value="F:ATP binding"/>
    <property type="evidence" value="ECO:0007669"/>
    <property type="project" value="UniProtKB-KW"/>
</dbReference>
<accession>A0A5N6VS19</accession>
<keyword evidence="7" id="KW-1185">Reference proteome</keyword>
<evidence type="ECO:0000256" key="4">
    <source>
        <dbReference type="SAM" id="MobiDB-lite"/>
    </source>
</evidence>
<dbReference type="AlphaFoldDB" id="A0A5N6VS19"/>
<organism evidence="6 7">
    <name type="scientific">Aspergillus transmontanensis</name>
    <dbReference type="NCBI Taxonomy" id="1034304"/>
    <lineage>
        <taxon>Eukaryota</taxon>
        <taxon>Fungi</taxon>
        <taxon>Dikarya</taxon>
        <taxon>Ascomycota</taxon>
        <taxon>Pezizomycotina</taxon>
        <taxon>Eurotiomycetes</taxon>
        <taxon>Eurotiomycetidae</taxon>
        <taxon>Eurotiales</taxon>
        <taxon>Aspergillaceae</taxon>
        <taxon>Aspergillus</taxon>
        <taxon>Aspergillus subgen. Circumdati</taxon>
    </lineage>
</organism>
<dbReference type="InterPro" id="IPR011009">
    <property type="entry name" value="Kinase-like_dom_sf"/>
</dbReference>
<evidence type="ECO:0000313" key="6">
    <source>
        <dbReference type="EMBL" id="KAE8311008.1"/>
    </source>
</evidence>
<dbReference type="SUPFAM" id="SSF56112">
    <property type="entry name" value="Protein kinase-like (PK-like)"/>
    <property type="match status" value="1"/>
</dbReference>
<evidence type="ECO:0000256" key="1">
    <source>
        <dbReference type="ARBA" id="ARBA00008874"/>
    </source>
</evidence>
<dbReference type="SMART" id="SM00220">
    <property type="entry name" value="S_TKc"/>
    <property type="match status" value="1"/>
</dbReference>
<evidence type="ECO:0000256" key="3">
    <source>
        <dbReference type="ARBA" id="ARBA00022840"/>
    </source>
</evidence>
<feature type="domain" description="Protein kinase" evidence="5">
    <location>
        <begin position="95"/>
        <end position="346"/>
    </location>
</feature>
<dbReference type="PANTHER" id="PTHR45832">
    <property type="entry name" value="SERINE/THREONINE-PROTEIN KINASE SAMKA-RELATED-RELATED"/>
    <property type="match status" value="1"/>
</dbReference>
<dbReference type="Pfam" id="PF00069">
    <property type="entry name" value="Pkinase"/>
    <property type="match status" value="1"/>
</dbReference>
<dbReference type="Proteomes" id="UP000325433">
    <property type="component" value="Unassembled WGS sequence"/>
</dbReference>